<dbReference type="NCBIfam" id="NF005253">
    <property type="entry name" value="PRK06762.1-4"/>
    <property type="match status" value="1"/>
</dbReference>
<organism evidence="1 2">
    <name type="scientific">Pseudolactococcus plantarum</name>
    <dbReference type="NCBI Taxonomy" id="1365"/>
    <lineage>
        <taxon>Bacteria</taxon>
        <taxon>Bacillati</taxon>
        <taxon>Bacillota</taxon>
        <taxon>Bacilli</taxon>
        <taxon>Lactobacillales</taxon>
        <taxon>Streptococcaceae</taxon>
        <taxon>Pseudolactococcus</taxon>
    </lineage>
</organism>
<keyword evidence="1" id="KW-0418">Kinase</keyword>
<dbReference type="AlphaFoldDB" id="A0A2A5S283"/>
<dbReference type="EMBL" id="JXJX01000003">
    <property type="protein sequence ID" value="PCS07606.1"/>
    <property type="molecule type" value="Genomic_DNA"/>
</dbReference>
<dbReference type="NCBIfam" id="NF005255">
    <property type="entry name" value="PRK06762.2-2"/>
    <property type="match status" value="1"/>
</dbReference>
<protein>
    <submittedName>
        <fullName evidence="1">Kinase</fullName>
    </submittedName>
</protein>
<dbReference type="Proteomes" id="UP000242246">
    <property type="component" value="Unassembled WGS sequence"/>
</dbReference>
<reference evidence="1 2" key="1">
    <citation type="submission" date="2014-12" db="EMBL/GenBank/DDBJ databases">
        <title>Draft genome sequences of 10 type strains of Lactococcus.</title>
        <authorList>
            <person name="Sun Z."/>
            <person name="Zhong Z."/>
            <person name="Liu W."/>
            <person name="Zhang W."/>
            <person name="Zhang H."/>
        </authorList>
    </citation>
    <scope>NUCLEOTIDE SEQUENCE [LARGE SCALE GENOMIC DNA]</scope>
    <source>
        <strain evidence="1 2">DSM 20686</strain>
    </source>
</reference>
<dbReference type="Pfam" id="PF13671">
    <property type="entry name" value="AAA_33"/>
    <property type="match status" value="1"/>
</dbReference>
<dbReference type="RefSeq" id="WP_068160578.1">
    <property type="nucleotide sequence ID" value="NZ_JXJX01000003.1"/>
</dbReference>
<evidence type="ECO:0000313" key="2">
    <source>
        <dbReference type="Proteomes" id="UP000242246"/>
    </source>
</evidence>
<accession>A0A2A5S283</accession>
<dbReference type="OrthoDB" id="9781848at2"/>
<evidence type="ECO:0000313" key="1">
    <source>
        <dbReference type="EMBL" id="PCS07606.1"/>
    </source>
</evidence>
<dbReference type="GO" id="GO:0016301">
    <property type="term" value="F:kinase activity"/>
    <property type="evidence" value="ECO:0007669"/>
    <property type="project" value="UniProtKB-KW"/>
</dbReference>
<keyword evidence="1" id="KW-0808">Transferase</keyword>
<dbReference type="SUPFAM" id="SSF52540">
    <property type="entry name" value="P-loop containing nucleoside triphosphate hydrolases"/>
    <property type="match status" value="1"/>
</dbReference>
<sequence>MSKIIVLRGNSGSGKTTVANKLHKELGEGNLLISQDYVRRTMLQVKDKPNNLAIGLLDSMIKYGIRNCDYTIVEGILSNNKYGKMLRENVTMADNVYAYYYDLSFEETVKRHITKKNVDFNTEDMLKWFTPKDLLGIKNEKSITKDISEDNLLELILNDLKLS</sequence>
<dbReference type="STRING" id="1348632.GCA_001591745_00380"/>
<proteinExistence type="predicted"/>
<keyword evidence="2" id="KW-1185">Reference proteome</keyword>
<dbReference type="InterPro" id="IPR027417">
    <property type="entry name" value="P-loop_NTPase"/>
</dbReference>
<comment type="caution">
    <text evidence="1">The sequence shown here is derived from an EMBL/GenBank/DDBJ whole genome shotgun (WGS) entry which is preliminary data.</text>
</comment>
<gene>
    <name evidence="1" type="ORF">RU87_GL000825</name>
</gene>
<dbReference type="Gene3D" id="3.40.50.300">
    <property type="entry name" value="P-loop containing nucleotide triphosphate hydrolases"/>
    <property type="match status" value="1"/>
</dbReference>
<name>A0A2A5S283_9LACT</name>